<organism evidence="1 2">
    <name type="scientific">Vibrio navarrensis</name>
    <dbReference type="NCBI Taxonomy" id="29495"/>
    <lineage>
        <taxon>Bacteria</taxon>
        <taxon>Pseudomonadati</taxon>
        <taxon>Pseudomonadota</taxon>
        <taxon>Gammaproteobacteria</taxon>
        <taxon>Vibrionales</taxon>
        <taxon>Vibrionaceae</taxon>
        <taxon>Vibrio</taxon>
    </lineage>
</organism>
<accession>A0AAI9G7B4</accession>
<reference evidence="1" key="1">
    <citation type="submission" date="2023-10" db="EMBL/GenBank/DDBJ databases">
        <authorList>
            <consortium name="PulseNet: The National Subtyping Network for Foodborne Disease Surveillance"/>
        </authorList>
    </citation>
    <scope>NUCLEOTIDE SEQUENCE</scope>
    <source>
        <strain evidence="1">PNUSAV004886</strain>
    </source>
</reference>
<comment type="caution">
    <text evidence="1">The sequence shown here is derived from an EMBL/GenBank/DDBJ whole genome shotgun (WGS) entry which is preliminary data.</text>
</comment>
<dbReference type="RefSeq" id="WP_158136509.1">
    <property type="nucleotide sequence ID" value="NZ_CP046792.1"/>
</dbReference>
<evidence type="ECO:0000313" key="2">
    <source>
        <dbReference type="Proteomes" id="UP001253463"/>
    </source>
</evidence>
<dbReference type="Proteomes" id="UP001253463">
    <property type="component" value="Unassembled WGS sequence"/>
</dbReference>
<protein>
    <submittedName>
        <fullName evidence="1">Uncharacterized protein</fullName>
    </submittedName>
</protein>
<name>A0AAI9G7B4_9VIBR</name>
<proteinExistence type="predicted"/>
<dbReference type="AlphaFoldDB" id="A0AAI9G7B4"/>
<dbReference type="EMBL" id="ABNSCA010000001">
    <property type="protein sequence ID" value="ELN6930801.1"/>
    <property type="molecule type" value="Genomic_DNA"/>
</dbReference>
<evidence type="ECO:0000313" key="1">
    <source>
        <dbReference type="EMBL" id="ELN6930801.1"/>
    </source>
</evidence>
<gene>
    <name evidence="1" type="ORF">RZY48_000167</name>
</gene>
<sequence length="742" mass="86285">MTQYLYESASFKGLLVSQSVSSDLINIALDRVEGFAFEKFAQDFFSVLDGRKFQPLGGVCDGGADGVYRTERETTYYQITRQENHREKIRKTIERLREFGRDVNSLIYVTARSIPHIDKEEDELTDKYNIRIRIRDRRYISSHINDAAGTIHAFNEYLEPYTRFLLSLQSQGDKFITSPHVKDPSAFVFLQHELSQKSGDTKLIHSLADTMILWALSETDPDKGILMTKQDICKKIFEHFPWVEKVLKVHIQPRLDFLRGQSKEERRIRWYKKQQSYCLPHETRTAIATESAQDESLRLKVLDELRLIASNIFDSDDGDYDILANSALNVVNMIFEKQGLLFSHFISSKADSEPPLVVADCIDDVLTNLCSSKDSVKTEQFRECLESMMREVFYNSTPSVRQYLNNLSRTYVLLFSLQAEPRVVEFFSNMSANFRLFLGSDILVKAISERYLEPEDQAARNLLKIAVKSGIELYLSECVLEEIYTHMKATYWEFHNHFKEMEQYMKREIVRNSDKILIRSYFYAREEGKVKSWKSYIEQFVSFDALAKDTGLDEIRRYLVSEYRLKFIPNLELESVCNNAKVQTLATRMIDEGIKEHQSLAYNTALQIHGVYGMRNKHGEVSGVSELGYRTWWMTNQTRVLKITNEIVAEHGTEYTMRPEFLLNFIALSPSCDAVRNSFKNIFPTVFGIQLGHRLKNDVFHGVLDKVNTWRDYEEGRITALMSQMCDDLKTNRVKHYDNNLS</sequence>